<accession>A0A8H7MBI5</accession>
<feature type="compositionally biased region" description="Low complexity" evidence="1">
    <location>
        <begin position="53"/>
        <end position="67"/>
    </location>
</feature>
<keyword evidence="2" id="KW-0732">Signal</keyword>
<comment type="caution">
    <text evidence="3">The sequence shown here is derived from an EMBL/GenBank/DDBJ whole genome shotgun (WGS) entry which is preliminary data.</text>
</comment>
<dbReference type="Proteomes" id="UP000651452">
    <property type="component" value="Unassembled WGS sequence"/>
</dbReference>
<evidence type="ECO:0000256" key="1">
    <source>
        <dbReference type="SAM" id="MobiDB-lite"/>
    </source>
</evidence>
<evidence type="ECO:0000256" key="2">
    <source>
        <dbReference type="SAM" id="SignalP"/>
    </source>
</evidence>
<organism evidence="3 4">
    <name type="scientific">Ascochyta lentis</name>
    <dbReference type="NCBI Taxonomy" id="205686"/>
    <lineage>
        <taxon>Eukaryota</taxon>
        <taxon>Fungi</taxon>
        <taxon>Dikarya</taxon>
        <taxon>Ascomycota</taxon>
        <taxon>Pezizomycotina</taxon>
        <taxon>Dothideomycetes</taxon>
        <taxon>Pleosporomycetidae</taxon>
        <taxon>Pleosporales</taxon>
        <taxon>Pleosporineae</taxon>
        <taxon>Didymellaceae</taxon>
        <taxon>Ascochyta</taxon>
    </lineage>
</organism>
<keyword evidence="4" id="KW-1185">Reference proteome</keyword>
<reference evidence="3" key="2">
    <citation type="submission" date="2020-09" db="EMBL/GenBank/DDBJ databases">
        <title>Reference genome assembly for Australian Ascochyta lentis isolate Al4.</title>
        <authorList>
            <person name="Lee R.C."/>
            <person name="Farfan-Caceres L.M."/>
            <person name="Debler J.W."/>
            <person name="Williams A.H."/>
            <person name="Henares B.M."/>
        </authorList>
    </citation>
    <scope>NUCLEOTIDE SEQUENCE</scope>
    <source>
        <strain evidence="3">Al4</strain>
    </source>
</reference>
<feature type="signal peptide" evidence="2">
    <location>
        <begin position="1"/>
        <end position="20"/>
    </location>
</feature>
<proteinExistence type="predicted"/>
<evidence type="ECO:0000313" key="4">
    <source>
        <dbReference type="Proteomes" id="UP000651452"/>
    </source>
</evidence>
<name>A0A8H7MBI5_9PLEO</name>
<dbReference type="EMBL" id="RZGK01000021">
    <property type="protein sequence ID" value="KAF9691116.1"/>
    <property type="molecule type" value="Genomic_DNA"/>
</dbReference>
<reference evidence="3" key="1">
    <citation type="submission" date="2018-12" db="EMBL/GenBank/DDBJ databases">
        <authorList>
            <person name="Syme R.A."/>
            <person name="Farfan-Caceres L."/>
            <person name="Lichtenzveig J."/>
        </authorList>
    </citation>
    <scope>NUCLEOTIDE SEQUENCE</scope>
    <source>
        <strain evidence="3">Al4</strain>
    </source>
</reference>
<gene>
    <name evidence="3" type="ORF">EKO04_010622</name>
</gene>
<evidence type="ECO:0000313" key="3">
    <source>
        <dbReference type="EMBL" id="KAF9691116.1"/>
    </source>
</evidence>
<feature type="region of interest" description="Disordered" evidence="1">
    <location>
        <begin position="53"/>
        <end position="83"/>
    </location>
</feature>
<dbReference type="OrthoDB" id="5337308at2759"/>
<feature type="chain" id="PRO_5034934258" evidence="2">
    <location>
        <begin position="21"/>
        <end position="444"/>
    </location>
</feature>
<protein>
    <submittedName>
        <fullName evidence="3">Uncharacterized protein</fullName>
    </submittedName>
</protein>
<dbReference type="AlphaFoldDB" id="A0A8H7MBI5"/>
<sequence length="444" mass="50213">MRPRIVLVLAGLAAITAGRAIHGPFRSATVTSLFPAHQLRNLQLNNTDIAANIAADGGSDPENPWSSDPDDDDEDDQAKLTPEQQEAIWCKAKSRGVKLIKAMMMGDGEAQTMLGWPYMQSPWDGDLKLELRKWGYLDDDEKHKEVDDQCDFDKTHEMGDAFRDLKIDPKSAGSGGPNHCFYVEHMNGPTVIRNGDGELPFEEDQHYRVDGKEYQVTQAYAKIGVNPTNGLVYFIHRESPESAAEEHWKRKPAANELPALRSSSDIAWGMWNRVASANLRNLNYFMAVQVINSETQYIMQRALQQYNIATVPAWPGKDFEFAVLKGRELEMEAALALLGSPNGLGAGYFIIQHRPQLGWKYIWKVKIFMAGKGEWALPNIIFYISDHATFEGPEPQRRLDEQLKDLHIAQRRRRDLDNHAETGIVYKSKDGRNVIREHIVMAKL</sequence>